<name>A0A9P1ILH7_9PELO</name>
<dbReference type="AlphaFoldDB" id="A0A9P1ILH7"/>
<feature type="domain" description="Tyrosine specific protein phosphatases" evidence="2">
    <location>
        <begin position="209"/>
        <end position="284"/>
    </location>
</feature>
<dbReference type="Proteomes" id="UP001152747">
    <property type="component" value="Unassembled WGS sequence"/>
</dbReference>
<dbReference type="SMART" id="SM00404">
    <property type="entry name" value="PTPc_motif"/>
    <property type="match status" value="1"/>
</dbReference>
<feature type="domain" description="Tyrosine-protein phosphatase" evidence="1">
    <location>
        <begin position="78"/>
        <end position="293"/>
    </location>
</feature>
<dbReference type="PROSITE" id="PS50056">
    <property type="entry name" value="TYR_PHOSPHATASE_2"/>
    <property type="match status" value="1"/>
</dbReference>
<evidence type="ECO:0000259" key="1">
    <source>
        <dbReference type="PROSITE" id="PS50055"/>
    </source>
</evidence>
<dbReference type="Gene3D" id="3.90.190.10">
    <property type="entry name" value="Protein tyrosine phosphatase superfamily"/>
    <property type="match status" value="1"/>
</dbReference>
<dbReference type="PROSITE" id="PS50055">
    <property type="entry name" value="TYR_PHOSPHATASE_PTP"/>
    <property type="match status" value="1"/>
</dbReference>
<dbReference type="PANTHER" id="PTHR23219:SF13">
    <property type="entry name" value="TYROSINE-PROTEIN PHOSPHATASE DOMAIN-CONTAINING PROTEIN"/>
    <property type="match status" value="1"/>
</dbReference>
<evidence type="ECO:0000313" key="3">
    <source>
        <dbReference type="EMBL" id="CAI5445422.1"/>
    </source>
</evidence>
<gene>
    <name evidence="3" type="ORF">CAMP_LOCUS8059</name>
</gene>
<organism evidence="3 4">
    <name type="scientific">Caenorhabditis angaria</name>
    <dbReference type="NCBI Taxonomy" id="860376"/>
    <lineage>
        <taxon>Eukaryota</taxon>
        <taxon>Metazoa</taxon>
        <taxon>Ecdysozoa</taxon>
        <taxon>Nematoda</taxon>
        <taxon>Chromadorea</taxon>
        <taxon>Rhabditida</taxon>
        <taxon>Rhabditina</taxon>
        <taxon>Rhabditomorpha</taxon>
        <taxon>Rhabditoidea</taxon>
        <taxon>Rhabditidae</taxon>
        <taxon>Peloderinae</taxon>
        <taxon>Caenorhabditis</taxon>
    </lineage>
</organism>
<comment type="caution">
    <text evidence="3">The sequence shown here is derived from an EMBL/GenBank/DDBJ whole genome shotgun (WGS) entry which is preliminary data.</text>
</comment>
<dbReference type="EMBL" id="CANHGI010000003">
    <property type="protein sequence ID" value="CAI5445422.1"/>
    <property type="molecule type" value="Genomic_DNA"/>
</dbReference>
<accession>A0A9P1ILH7</accession>
<dbReference type="InterPro" id="IPR029021">
    <property type="entry name" value="Prot-tyrosine_phosphatase-like"/>
</dbReference>
<evidence type="ECO:0000259" key="2">
    <source>
        <dbReference type="PROSITE" id="PS50056"/>
    </source>
</evidence>
<keyword evidence="4" id="KW-1185">Reference proteome</keyword>
<evidence type="ECO:0008006" key="5">
    <source>
        <dbReference type="Google" id="ProtNLM"/>
    </source>
</evidence>
<reference evidence="3" key="1">
    <citation type="submission" date="2022-11" db="EMBL/GenBank/DDBJ databases">
        <authorList>
            <person name="Kikuchi T."/>
        </authorList>
    </citation>
    <scope>NUCLEOTIDE SEQUENCE</scope>
    <source>
        <strain evidence="3">PS1010</strain>
    </source>
</reference>
<dbReference type="Pfam" id="PF00102">
    <property type="entry name" value="Y_phosphatase"/>
    <property type="match status" value="1"/>
</dbReference>
<evidence type="ECO:0000313" key="4">
    <source>
        <dbReference type="Proteomes" id="UP001152747"/>
    </source>
</evidence>
<dbReference type="OrthoDB" id="5843820at2759"/>
<dbReference type="PANTHER" id="PTHR23219">
    <property type="entry name" value="TYROSINE-PROTEIN PHOSPHATASE C15H7.3-RELATED"/>
    <property type="match status" value="1"/>
</dbReference>
<dbReference type="GO" id="GO:0004725">
    <property type="term" value="F:protein tyrosine phosphatase activity"/>
    <property type="evidence" value="ECO:0007669"/>
    <property type="project" value="InterPro"/>
</dbReference>
<dbReference type="SMART" id="SM00194">
    <property type="entry name" value="PTPc"/>
    <property type="match status" value="1"/>
</dbReference>
<dbReference type="InterPro" id="IPR000387">
    <property type="entry name" value="Tyr_Pase_dom"/>
</dbReference>
<dbReference type="InterPro" id="IPR000242">
    <property type="entry name" value="PTP_cat"/>
</dbReference>
<dbReference type="InterPro" id="IPR003595">
    <property type="entry name" value="Tyr_Pase_cat"/>
</dbReference>
<sequence length="300" mass="34180">MDTKMDKDGRAVALTTTGNASKISTRSTRKKKTTLITPKRCIEFIQSKHSSKNFENGTAELFKETYIESPTFFNYFKPANKDKNFSKNVWLYDATRVQIPDVDYYHASYVEGLRPNQYILAQAPMNTSQQKEFVKMLQHVKAEAVVVVDAADDCGTFLFNKKEGDKVGLKVSSDKSTDDWSLATISASGLKDVKCGRINKWSGEKFGETELVEAHEKIRKYIGWGQKNPIVVVCKDGATKSGIWALIDTEADRFRDKTRVKLTDTLKTIRNYRSNCFDSMENFQFACSTMIEWCKKNNKK</sequence>
<proteinExistence type="predicted"/>
<protein>
    <recommendedName>
        <fullName evidence="5">Tyrosine-protein phosphatase domain-containing protein</fullName>
    </recommendedName>
</protein>
<dbReference type="SUPFAM" id="SSF52799">
    <property type="entry name" value="(Phosphotyrosine protein) phosphatases II"/>
    <property type="match status" value="1"/>
</dbReference>